<dbReference type="AlphaFoldDB" id="A0A6V8H0V2"/>
<comment type="caution">
    <text evidence="1">The sequence shown here is derived from an EMBL/GenBank/DDBJ whole genome shotgun (WGS) entry which is preliminary data.</text>
</comment>
<evidence type="ECO:0000313" key="2">
    <source>
        <dbReference type="Proteomes" id="UP000053095"/>
    </source>
</evidence>
<organism evidence="1 2">
    <name type="scientific">Talaromyces pinophilus</name>
    <name type="common">Penicillium pinophilum</name>
    <dbReference type="NCBI Taxonomy" id="128442"/>
    <lineage>
        <taxon>Eukaryota</taxon>
        <taxon>Fungi</taxon>
        <taxon>Dikarya</taxon>
        <taxon>Ascomycota</taxon>
        <taxon>Pezizomycotina</taxon>
        <taxon>Eurotiomycetes</taxon>
        <taxon>Eurotiomycetidae</taxon>
        <taxon>Eurotiales</taxon>
        <taxon>Trichocomaceae</taxon>
        <taxon>Talaromyces</taxon>
        <taxon>Talaromyces sect. Talaromyces</taxon>
    </lineage>
</organism>
<sequence length="237" mass="27042">MIWRESLPEQDAPVLFFYKKGRWLATDAEKTDENDETEDDTFSLSFHHYVLEHVPVRIPLASVNHEARSIALAWVRQQGIQTVFCEERQCHVFVRAFDPTRDAVYVSRATCEYTICCERCEMCIHDLYYIYGDGSRAHTTPDIQHVVLPATILDNDYQARGLSDLFLWKNNTRSISFIVGTPPSLERDTEKGNSGMSLAMNGELRGGHNKAFIWDEECNNFVKIGTLGLGADVCTRL</sequence>
<reference evidence="2" key="1">
    <citation type="journal article" date="2015" name="Genome Announc.">
        <title>Draft genome sequence of Talaromyces cellulolyticus strain Y-94, a source of lignocellulosic biomass-degrading enzymes.</title>
        <authorList>
            <person name="Fujii T."/>
            <person name="Koike H."/>
            <person name="Sawayama S."/>
            <person name="Yano S."/>
            <person name="Inoue H."/>
        </authorList>
    </citation>
    <scope>NUCLEOTIDE SEQUENCE [LARGE SCALE GENOMIC DNA]</scope>
    <source>
        <strain evidence="2">Y-94</strain>
    </source>
</reference>
<proteinExistence type="predicted"/>
<dbReference type="EMBL" id="DF933811">
    <property type="protein sequence ID" value="GAM34279.1"/>
    <property type="molecule type" value="Genomic_DNA"/>
</dbReference>
<gene>
    <name evidence="1" type="ORF">TCE0_015f01751</name>
</gene>
<protein>
    <submittedName>
        <fullName evidence="1">Uncharacterized protein</fullName>
    </submittedName>
</protein>
<name>A0A6V8H0V2_TALPI</name>
<accession>A0A6V8H0V2</accession>
<dbReference type="Proteomes" id="UP000053095">
    <property type="component" value="Unassembled WGS sequence"/>
</dbReference>
<evidence type="ECO:0000313" key="1">
    <source>
        <dbReference type="EMBL" id="GAM34279.1"/>
    </source>
</evidence>
<keyword evidence="2" id="KW-1185">Reference proteome</keyword>